<dbReference type="UniPathway" id="UPA00629">
    <property type="reaction ID" value="UER00682"/>
</dbReference>
<comment type="catalytic activity">
    <reaction evidence="1">
        <text>an N-acyl-D-glucosamine 6-phosphate = an N-acyl-D-mannosamine 6-phosphate</text>
        <dbReference type="Rhea" id="RHEA:23932"/>
        <dbReference type="ChEBI" id="CHEBI:57599"/>
        <dbReference type="ChEBI" id="CHEBI:57666"/>
        <dbReference type="EC" id="5.1.3.9"/>
    </reaction>
</comment>
<dbReference type="Pfam" id="PF04131">
    <property type="entry name" value="NanE"/>
    <property type="match status" value="1"/>
</dbReference>
<proteinExistence type="inferred from homology"/>
<dbReference type="InterPro" id="IPR007260">
    <property type="entry name" value="NanE"/>
</dbReference>
<dbReference type="NCBIfam" id="NF002231">
    <property type="entry name" value="PRK01130.1"/>
    <property type="match status" value="1"/>
</dbReference>
<dbReference type="GO" id="GO:0047465">
    <property type="term" value="F:N-acylglucosamine-6-phosphate 2-epimerase activity"/>
    <property type="evidence" value="ECO:0007669"/>
    <property type="project" value="UniProtKB-EC"/>
</dbReference>
<dbReference type="GO" id="GO:0006053">
    <property type="term" value="P:N-acetylmannosamine catabolic process"/>
    <property type="evidence" value="ECO:0007669"/>
    <property type="project" value="TreeGrafter"/>
</dbReference>
<gene>
    <name evidence="8" type="ORF">J0M35_04445</name>
</gene>
<reference evidence="8" key="1">
    <citation type="submission" date="2021-02" db="EMBL/GenBank/DDBJ databases">
        <title>Genome-Resolved Metagenomics of a Microbial Community Performing Photosynthetic Biological Nutrient Removal.</title>
        <authorList>
            <person name="Mcdaniel E.A."/>
        </authorList>
    </citation>
    <scope>NUCLEOTIDE SEQUENCE</scope>
    <source>
        <strain evidence="8">UWPOB_OBS1</strain>
    </source>
</reference>
<evidence type="ECO:0000256" key="2">
    <source>
        <dbReference type="ARBA" id="ARBA00002147"/>
    </source>
</evidence>
<dbReference type="PANTHER" id="PTHR36204:SF1">
    <property type="entry name" value="N-ACETYLMANNOSAMINE-6-PHOSPHATE 2-EPIMERASE-RELATED"/>
    <property type="match status" value="1"/>
</dbReference>
<comment type="similarity">
    <text evidence="4">Belongs to the NanE family.</text>
</comment>
<comment type="caution">
    <text evidence="8">The sequence shown here is derived from an EMBL/GenBank/DDBJ whole genome shotgun (WGS) entry which is preliminary data.</text>
</comment>
<evidence type="ECO:0000256" key="4">
    <source>
        <dbReference type="ARBA" id="ARBA00007439"/>
    </source>
</evidence>
<dbReference type="InterPro" id="IPR011060">
    <property type="entry name" value="RibuloseP-bd_barrel"/>
</dbReference>
<evidence type="ECO:0000256" key="6">
    <source>
        <dbReference type="ARBA" id="ARBA00023235"/>
    </source>
</evidence>
<comment type="pathway">
    <text evidence="3">Amino-sugar metabolism; N-acetylneuraminate degradation; D-fructose 6-phosphate from N-acetylneuraminate: step 3/5.</text>
</comment>
<organism evidence="8 9">
    <name type="scientific">Candidatus Obscuribacter phosphatis</name>
    <dbReference type="NCBI Taxonomy" id="1906157"/>
    <lineage>
        <taxon>Bacteria</taxon>
        <taxon>Bacillati</taxon>
        <taxon>Candidatus Melainabacteria</taxon>
        <taxon>Candidatus Obscuribacterales</taxon>
        <taxon>Candidatus Obscuribacteraceae</taxon>
        <taxon>Candidatus Obscuribacter</taxon>
    </lineage>
</organism>
<dbReference type="Gene3D" id="3.20.20.70">
    <property type="entry name" value="Aldolase class I"/>
    <property type="match status" value="1"/>
</dbReference>
<dbReference type="InterPro" id="IPR013785">
    <property type="entry name" value="Aldolase_TIM"/>
</dbReference>
<keyword evidence="6" id="KW-0413">Isomerase</keyword>
<evidence type="ECO:0000256" key="3">
    <source>
        <dbReference type="ARBA" id="ARBA00005081"/>
    </source>
</evidence>
<keyword evidence="7" id="KW-0119">Carbohydrate metabolism</keyword>
<evidence type="ECO:0000313" key="8">
    <source>
        <dbReference type="EMBL" id="MBN8659587.1"/>
    </source>
</evidence>
<dbReference type="EMBL" id="JAFLCK010000004">
    <property type="protein sequence ID" value="MBN8659587.1"/>
    <property type="molecule type" value="Genomic_DNA"/>
</dbReference>
<dbReference type="AlphaFoldDB" id="A0A8J7P996"/>
<evidence type="ECO:0000313" key="9">
    <source>
        <dbReference type="Proteomes" id="UP000664277"/>
    </source>
</evidence>
<protein>
    <recommendedName>
        <fullName evidence="5">N-acylglucosamine-6-phosphate 2-epimerase</fullName>
        <ecNumber evidence="5">5.1.3.9</ecNumber>
    </recommendedName>
</protein>
<dbReference type="Proteomes" id="UP000664277">
    <property type="component" value="Unassembled WGS sequence"/>
</dbReference>
<comment type="function">
    <text evidence="2">Converts N-acetylmannosamine-6-phosphate (ManNAc-6-P) to N-acetylglucosamine-6-phosphate (GlcNAc-6-P).</text>
</comment>
<dbReference type="GO" id="GO:0005829">
    <property type="term" value="C:cytosol"/>
    <property type="evidence" value="ECO:0007669"/>
    <property type="project" value="TreeGrafter"/>
</dbReference>
<dbReference type="EC" id="5.1.3.9" evidence="5"/>
<evidence type="ECO:0000256" key="7">
    <source>
        <dbReference type="ARBA" id="ARBA00023277"/>
    </source>
</evidence>
<dbReference type="SUPFAM" id="SSF51366">
    <property type="entry name" value="Ribulose-phoshate binding barrel"/>
    <property type="match status" value="1"/>
</dbReference>
<dbReference type="CDD" id="cd04729">
    <property type="entry name" value="NanE"/>
    <property type="match status" value="1"/>
</dbReference>
<evidence type="ECO:0000256" key="5">
    <source>
        <dbReference type="ARBA" id="ARBA00013180"/>
    </source>
</evidence>
<sequence>MENHLKSKDAIFSALRGKLVVSCQASVGEPLCHKSHILALSLSALNGGCGGLRLEGIENIKYVREQVDKLYEGFVPIVGLTKADVPAQDRLSSAYITASFVEAQHLAEAGADIIALDATGRTRSDNLSLAETIAKIHAELGCLVWADCATFSEGLNAAQAGADIVSTTLFGYTAETALPKDVGPGLELLKELVSHLKVPVILEGRVWRPEELTEAFELGAHAVVVGSAITRPQLITERFVRAIPQPLAMPVQFRPVDNYVQHLDEIASSRCGT</sequence>
<accession>A0A8J7P996</accession>
<name>A0A8J7P996_9BACT</name>
<dbReference type="PANTHER" id="PTHR36204">
    <property type="entry name" value="N-ACETYLMANNOSAMINE-6-PHOSPHATE 2-EPIMERASE-RELATED"/>
    <property type="match status" value="1"/>
</dbReference>
<dbReference type="GO" id="GO:0019262">
    <property type="term" value="P:N-acetylneuraminate catabolic process"/>
    <property type="evidence" value="ECO:0007669"/>
    <property type="project" value="UniProtKB-UniPathway"/>
</dbReference>
<evidence type="ECO:0000256" key="1">
    <source>
        <dbReference type="ARBA" id="ARBA00000056"/>
    </source>
</evidence>